<dbReference type="InterPro" id="IPR051159">
    <property type="entry name" value="Hexapeptide_acetyltransf"/>
</dbReference>
<comment type="caution">
    <text evidence="1">The sequence shown here is derived from an EMBL/GenBank/DDBJ whole genome shotgun (WGS) entry which is preliminary data.</text>
</comment>
<evidence type="ECO:0000313" key="1">
    <source>
        <dbReference type="EMBL" id="KEQ28940.1"/>
    </source>
</evidence>
<dbReference type="PANTHER" id="PTHR23416">
    <property type="entry name" value="SIALIC ACID SYNTHASE-RELATED"/>
    <property type="match status" value="1"/>
</dbReference>
<dbReference type="SUPFAM" id="SSF51161">
    <property type="entry name" value="Trimeric LpxA-like enzymes"/>
    <property type="match status" value="1"/>
</dbReference>
<keyword evidence="2" id="KW-1185">Reference proteome</keyword>
<dbReference type="PANTHER" id="PTHR23416:SF78">
    <property type="entry name" value="LIPOPOLYSACCHARIDE BIOSYNTHESIS O-ACETYL TRANSFERASE WBBJ-RELATED"/>
    <property type="match status" value="1"/>
</dbReference>
<dbReference type="EMBL" id="JNFF01000092">
    <property type="protein sequence ID" value="KEQ28940.1"/>
    <property type="molecule type" value="Genomic_DNA"/>
</dbReference>
<accession>A0A081PE17</accession>
<sequence>MIYKLYWGIITLCYALFFRKFSFPSHIGVPIFTLGLNRVTVNRRVRILPGLRIETHHNGTIEFGENISIGQNFHITSAGSLVIGSNTTILGNTFVTNIDHDYQEIGKHILEQKMIVKETRIGNNCFIGYGVAIQAGTILGDQCIVGASSVVRGVFPDYSVIVGIPAKVVKRYNKTTLSWDKTNPDGTFLN</sequence>
<dbReference type="CDD" id="cd04647">
    <property type="entry name" value="LbH_MAT_like"/>
    <property type="match status" value="1"/>
</dbReference>
<dbReference type="InterPro" id="IPR011004">
    <property type="entry name" value="Trimer_LpxA-like_sf"/>
</dbReference>
<evidence type="ECO:0000313" key="2">
    <source>
        <dbReference type="Proteomes" id="UP000028007"/>
    </source>
</evidence>
<protein>
    <submittedName>
        <fullName evidence="1">Lipopolysaccharide biosynthesis protein</fullName>
    </submittedName>
</protein>
<dbReference type="eggNOG" id="COG0110">
    <property type="taxonomic scope" value="Bacteria"/>
</dbReference>
<gene>
    <name evidence="1" type="ORF">N180_15440</name>
</gene>
<reference evidence="1 2" key="1">
    <citation type="journal article" date="1992" name="Int. J. Syst. Bacteriol.">
        <title>Sphingobacterium antarcticus sp. nov. a Psychrotrophic Bacterium from the Soils of Schirmacher Oasis, Antarctica.</title>
        <authorList>
            <person name="Shivaji S."/>
            <person name="Ray M.K."/>
            <person name="Rao N.S."/>
            <person name="Saiserr L."/>
            <person name="Jagannadham M.V."/>
            <person name="Kumar G.S."/>
            <person name="Reddy G."/>
            <person name="Bhargava P.M."/>
        </authorList>
    </citation>
    <scope>NUCLEOTIDE SEQUENCE [LARGE SCALE GENOMIC DNA]</scope>
    <source>
        <strain evidence="1 2">4BY</strain>
    </source>
</reference>
<organism evidence="1 2">
    <name type="scientific">Pedobacter antarcticus 4BY</name>
    <dbReference type="NCBI Taxonomy" id="1358423"/>
    <lineage>
        <taxon>Bacteria</taxon>
        <taxon>Pseudomonadati</taxon>
        <taxon>Bacteroidota</taxon>
        <taxon>Sphingobacteriia</taxon>
        <taxon>Sphingobacteriales</taxon>
        <taxon>Sphingobacteriaceae</taxon>
        <taxon>Pedobacter</taxon>
    </lineage>
</organism>
<dbReference type="AlphaFoldDB" id="A0A081PE17"/>
<dbReference type="Proteomes" id="UP000028007">
    <property type="component" value="Unassembled WGS sequence"/>
</dbReference>
<dbReference type="OrthoDB" id="9801697at2"/>
<dbReference type="InterPro" id="IPR001451">
    <property type="entry name" value="Hexapep"/>
</dbReference>
<name>A0A081PE17_9SPHI</name>
<dbReference type="Gene3D" id="2.160.10.10">
    <property type="entry name" value="Hexapeptide repeat proteins"/>
    <property type="match status" value="1"/>
</dbReference>
<dbReference type="Pfam" id="PF00132">
    <property type="entry name" value="Hexapep"/>
    <property type="match status" value="1"/>
</dbReference>
<proteinExistence type="predicted"/>